<dbReference type="Proteomes" id="UP000266841">
    <property type="component" value="Unassembled WGS sequence"/>
</dbReference>
<keyword evidence="3" id="KW-1185">Reference proteome</keyword>
<name>K0S7G5_THAOC</name>
<gene>
    <name evidence="2" type="ORF">THAOC_25603</name>
</gene>
<organism evidence="2 3">
    <name type="scientific">Thalassiosira oceanica</name>
    <name type="common">Marine diatom</name>
    <dbReference type="NCBI Taxonomy" id="159749"/>
    <lineage>
        <taxon>Eukaryota</taxon>
        <taxon>Sar</taxon>
        <taxon>Stramenopiles</taxon>
        <taxon>Ochrophyta</taxon>
        <taxon>Bacillariophyta</taxon>
        <taxon>Coscinodiscophyceae</taxon>
        <taxon>Thalassiosirophycidae</taxon>
        <taxon>Thalassiosirales</taxon>
        <taxon>Thalassiosiraceae</taxon>
        <taxon>Thalassiosira</taxon>
    </lineage>
</organism>
<reference evidence="2 3" key="1">
    <citation type="journal article" date="2012" name="Genome Biol.">
        <title>Genome and low-iron response of an oceanic diatom adapted to chronic iron limitation.</title>
        <authorList>
            <person name="Lommer M."/>
            <person name="Specht M."/>
            <person name="Roy A.S."/>
            <person name="Kraemer L."/>
            <person name="Andreson R."/>
            <person name="Gutowska M.A."/>
            <person name="Wolf J."/>
            <person name="Bergner S.V."/>
            <person name="Schilhabel M.B."/>
            <person name="Klostermeier U.C."/>
            <person name="Beiko R.G."/>
            <person name="Rosenstiel P."/>
            <person name="Hippler M."/>
            <person name="Laroche J."/>
        </authorList>
    </citation>
    <scope>NUCLEOTIDE SEQUENCE [LARGE SCALE GENOMIC DNA]</scope>
    <source>
        <strain evidence="2 3">CCMP1005</strain>
    </source>
</reference>
<accession>K0S7G5</accession>
<evidence type="ECO:0000313" key="2">
    <source>
        <dbReference type="EMBL" id="EJK54742.1"/>
    </source>
</evidence>
<feature type="non-terminal residue" evidence="2">
    <location>
        <position position="1"/>
    </location>
</feature>
<feature type="region of interest" description="Disordered" evidence="1">
    <location>
        <begin position="85"/>
        <end position="124"/>
    </location>
</feature>
<protein>
    <submittedName>
        <fullName evidence="2">Uncharacterized protein</fullName>
    </submittedName>
</protein>
<evidence type="ECO:0000313" key="3">
    <source>
        <dbReference type="Proteomes" id="UP000266841"/>
    </source>
</evidence>
<proteinExistence type="predicted"/>
<comment type="caution">
    <text evidence="2">The sequence shown here is derived from an EMBL/GenBank/DDBJ whole genome shotgun (WGS) entry which is preliminary data.</text>
</comment>
<dbReference type="AlphaFoldDB" id="K0S7G5"/>
<sequence length="193" mass="21493">CWIARISAEQWGAVMEDEVAIRVHGDCPLPMGIGKEDRSAGGLRRPPESRAFPTSKLTIYLDDASSFEPSQRSFDIDYSMMRGRIGDPKASTPISGNRKQPRADAPFGRADDDNGPGSEPPPQDRIGLFMAVMPSPRRPPAAVGKPSFPYFKADYLPDDVCRPRRPTIFRHRISATRWRTKDPKAWAQTAGIR</sequence>
<evidence type="ECO:0000256" key="1">
    <source>
        <dbReference type="SAM" id="MobiDB-lite"/>
    </source>
</evidence>
<dbReference type="EMBL" id="AGNL01035350">
    <property type="protein sequence ID" value="EJK54742.1"/>
    <property type="molecule type" value="Genomic_DNA"/>
</dbReference>